<dbReference type="SMART" id="SM00382">
    <property type="entry name" value="AAA"/>
    <property type="match status" value="1"/>
</dbReference>
<dbReference type="Pfam" id="PF00005">
    <property type="entry name" value="ABC_tran"/>
    <property type="match status" value="1"/>
</dbReference>
<dbReference type="InterPro" id="IPR027417">
    <property type="entry name" value="P-loop_NTPase"/>
</dbReference>
<dbReference type="RefSeq" id="WP_209465629.1">
    <property type="nucleotide sequence ID" value="NZ_JAGGLG010000005.1"/>
</dbReference>
<dbReference type="InterPro" id="IPR003593">
    <property type="entry name" value="AAA+_ATPase"/>
</dbReference>
<evidence type="ECO:0000256" key="2">
    <source>
        <dbReference type="ARBA" id="ARBA00022741"/>
    </source>
</evidence>
<accession>A0ABS4JPL6</accession>
<dbReference type="SUPFAM" id="SSF52540">
    <property type="entry name" value="P-loop containing nucleoside triphosphate hydrolases"/>
    <property type="match status" value="1"/>
</dbReference>
<dbReference type="Gene3D" id="3.40.50.300">
    <property type="entry name" value="P-loop containing nucleotide triphosphate hydrolases"/>
    <property type="match status" value="1"/>
</dbReference>
<dbReference type="PROSITE" id="PS50893">
    <property type="entry name" value="ABC_TRANSPORTER_2"/>
    <property type="match status" value="1"/>
</dbReference>
<dbReference type="InterPro" id="IPR003439">
    <property type="entry name" value="ABC_transporter-like_ATP-bd"/>
</dbReference>
<keyword evidence="1" id="KW-0813">Transport</keyword>
<evidence type="ECO:0000256" key="3">
    <source>
        <dbReference type="ARBA" id="ARBA00022840"/>
    </source>
</evidence>
<dbReference type="EMBL" id="JAGGLG010000005">
    <property type="protein sequence ID" value="MBP2017483.1"/>
    <property type="molecule type" value="Genomic_DNA"/>
</dbReference>
<dbReference type="GO" id="GO:0005524">
    <property type="term" value="F:ATP binding"/>
    <property type="evidence" value="ECO:0007669"/>
    <property type="project" value="UniProtKB-KW"/>
</dbReference>
<dbReference type="InterPro" id="IPR032823">
    <property type="entry name" value="BCA_ABC_TP_C"/>
</dbReference>
<dbReference type="InterPro" id="IPR051120">
    <property type="entry name" value="ABC_AA/LPS_Transport"/>
</dbReference>
<feature type="domain" description="ABC transporter" evidence="4">
    <location>
        <begin position="4"/>
        <end position="251"/>
    </location>
</feature>
<dbReference type="PANTHER" id="PTHR45772:SF7">
    <property type="entry name" value="AMINO ACID ABC TRANSPORTER ATP-BINDING PROTEIN"/>
    <property type="match status" value="1"/>
</dbReference>
<evidence type="ECO:0000256" key="1">
    <source>
        <dbReference type="ARBA" id="ARBA00022448"/>
    </source>
</evidence>
<evidence type="ECO:0000313" key="6">
    <source>
        <dbReference type="Proteomes" id="UP001519289"/>
    </source>
</evidence>
<dbReference type="Proteomes" id="UP001519289">
    <property type="component" value="Unassembled WGS sequence"/>
</dbReference>
<sequence>MPLLRVANVTLKFGGLTAIRDLSFHVDAGEIVSLIGPNGAGKTSVFNCITGFYRPVSGEIEFDGRSVLGLRPHRRTVLGMARTFQNLRLFPNLTALENVMAGTHCRTSAGLFASMLRLPSQRAEERRVRELALHWLEFVGLKDQAHRLAKNLPYGAQRRLEIARAMASQPKLLLLDEPAAGLNPAEKESLMELIHKICGSGVTPLLIEHDMGLVMRISSRLVVLDHGEKIAEGDPESVRDNPLVIEAYLGREEEEGA</sequence>
<keyword evidence="6" id="KW-1185">Reference proteome</keyword>
<name>A0ABS4JPL6_9FIRM</name>
<protein>
    <submittedName>
        <fullName evidence="5">Branched-chain amino acid transport system ATP-binding protein</fullName>
    </submittedName>
</protein>
<dbReference type="Pfam" id="PF12399">
    <property type="entry name" value="BCA_ABC_TP_C"/>
    <property type="match status" value="1"/>
</dbReference>
<keyword evidence="3 5" id="KW-0067">ATP-binding</keyword>
<keyword evidence="2" id="KW-0547">Nucleotide-binding</keyword>
<reference evidence="5 6" key="1">
    <citation type="submission" date="2021-03" db="EMBL/GenBank/DDBJ databases">
        <title>Genomic Encyclopedia of Type Strains, Phase IV (KMG-IV): sequencing the most valuable type-strain genomes for metagenomic binning, comparative biology and taxonomic classification.</title>
        <authorList>
            <person name="Goeker M."/>
        </authorList>
    </citation>
    <scope>NUCLEOTIDE SEQUENCE [LARGE SCALE GENOMIC DNA]</scope>
    <source>
        <strain evidence="5 6">DSM 27138</strain>
    </source>
</reference>
<comment type="caution">
    <text evidence="5">The sequence shown here is derived from an EMBL/GenBank/DDBJ whole genome shotgun (WGS) entry which is preliminary data.</text>
</comment>
<evidence type="ECO:0000259" key="4">
    <source>
        <dbReference type="PROSITE" id="PS50893"/>
    </source>
</evidence>
<evidence type="ECO:0000313" key="5">
    <source>
        <dbReference type="EMBL" id="MBP2017483.1"/>
    </source>
</evidence>
<organism evidence="5 6">
    <name type="scientific">Symbiobacterium terraclitae</name>
    <dbReference type="NCBI Taxonomy" id="557451"/>
    <lineage>
        <taxon>Bacteria</taxon>
        <taxon>Bacillati</taxon>
        <taxon>Bacillota</taxon>
        <taxon>Clostridia</taxon>
        <taxon>Eubacteriales</taxon>
        <taxon>Symbiobacteriaceae</taxon>
        <taxon>Symbiobacterium</taxon>
    </lineage>
</organism>
<proteinExistence type="predicted"/>
<dbReference type="CDD" id="cd03219">
    <property type="entry name" value="ABC_Mj1267_LivG_branched"/>
    <property type="match status" value="1"/>
</dbReference>
<dbReference type="PANTHER" id="PTHR45772">
    <property type="entry name" value="CONSERVED COMPONENT OF ABC TRANSPORTER FOR NATURAL AMINO ACIDS-RELATED"/>
    <property type="match status" value="1"/>
</dbReference>
<gene>
    <name evidence="5" type="ORF">J2Z79_000866</name>
</gene>